<feature type="transmembrane region" description="Helical" evidence="1">
    <location>
        <begin position="24"/>
        <end position="48"/>
    </location>
</feature>
<feature type="transmembrane region" description="Helical" evidence="1">
    <location>
        <begin position="100"/>
        <end position="128"/>
    </location>
</feature>
<feature type="non-terminal residue" evidence="3">
    <location>
        <position position="170"/>
    </location>
</feature>
<organism evidence="3">
    <name type="scientific">marine sediment metagenome</name>
    <dbReference type="NCBI Taxonomy" id="412755"/>
    <lineage>
        <taxon>unclassified sequences</taxon>
        <taxon>metagenomes</taxon>
        <taxon>ecological metagenomes</taxon>
    </lineage>
</organism>
<feature type="transmembrane region" description="Helical" evidence="1">
    <location>
        <begin position="68"/>
        <end position="88"/>
    </location>
</feature>
<dbReference type="Gene3D" id="1.20.1250.20">
    <property type="entry name" value="MFS general substrate transporter like domains"/>
    <property type="match status" value="1"/>
</dbReference>
<accession>X0Z3A6</accession>
<reference evidence="3" key="1">
    <citation type="journal article" date="2014" name="Front. Microbiol.">
        <title>High frequency of phylogenetically diverse reductive dehalogenase-homologous genes in deep subseafloor sedimentary metagenomes.</title>
        <authorList>
            <person name="Kawai M."/>
            <person name="Futagami T."/>
            <person name="Toyoda A."/>
            <person name="Takaki Y."/>
            <person name="Nishi S."/>
            <person name="Hori S."/>
            <person name="Arai W."/>
            <person name="Tsubouchi T."/>
            <person name="Morono Y."/>
            <person name="Uchiyama I."/>
            <person name="Ito T."/>
            <person name="Fujiyama A."/>
            <person name="Inagaki F."/>
            <person name="Takami H."/>
        </authorList>
    </citation>
    <scope>NUCLEOTIDE SEQUENCE</scope>
    <source>
        <strain evidence="3">Expedition CK06-06</strain>
    </source>
</reference>
<keyword evidence="1" id="KW-0812">Transmembrane</keyword>
<feature type="domain" description="Major facilitator superfamily (MFS) profile" evidence="2">
    <location>
        <begin position="29"/>
        <end position="170"/>
    </location>
</feature>
<sequence>MSTDPKLIYKELHQPDPIVSRVPFYYGWVMMVISLFAMIFTTPGQTFGVAVFNPSFRAALNLTHTQLTGAYMVATLLAAVPLSIVGGLMDRFGIRRVMTVVVILLGIACIFISQVTGLLMLSFAFFWLRLLGQGSLTLLSDNTLAMWFQTRLGTVSGLRSVGVTVATAFV</sequence>
<name>X0Z3A6_9ZZZZ</name>
<gene>
    <name evidence="3" type="ORF">S01H1_83139</name>
</gene>
<protein>
    <recommendedName>
        <fullName evidence="2">Major facilitator superfamily (MFS) profile domain-containing protein</fullName>
    </recommendedName>
</protein>
<dbReference type="PROSITE" id="PS50850">
    <property type="entry name" value="MFS"/>
    <property type="match status" value="1"/>
</dbReference>
<evidence type="ECO:0000313" key="3">
    <source>
        <dbReference type="EMBL" id="GAG43066.1"/>
    </source>
</evidence>
<dbReference type="AlphaFoldDB" id="X0Z3A6"/>
<comment type="caution">
    <text evidence="3">The sequence shown here is derived from an EMBL/GenBank/DDBJ whole genome shotgun (WGS) entry which is preliminary data.</text>
</comment>
<dbReference type="SUPFAM" id="SSF103473">
    <property type="entry name" value="MFS general substrate transporter"/>
    <property type="match status" value="1"/>
</dbReference>
<keyword evidence="1" id="KW-0472">Membrane</keyword>
<proteinExistence type="predicted"/>
<dbReference type="InterPro" id="IPR036259">
    <property type="entry name" value="MFS_trans_sf"/>
</dbReference>
<keyword evidence="1" id="KW-1133">Transmembrane helix</keyword>
<evidence type="ECO:0000259" key="2">
    <source>
        <dbReference type="PROSITE" id="PS50850"/>
    </source>
</evidence>
<dbReference type="GO" id="GO:0022857">
    <property type="term" value="F:transmembrane transporter activity"/>
    <property type="evidence" value="ECO:0007669"/>
    <property type="project" value="InterPro"/>
</dbReference>
<dbReference type="EMBL" id="BARS01056463">
    <property type="protein sequence ID" value="GAG43066.1"/>
    <property type="molecule type" value="Genomic_DNA"/>
</dbReference>
<evidence type="ECO:0000256" key="1">
    <source>
        <dbReference type="SAM" id="Phobius"/>
    </source>
</evidence>
<dbReference type="InterPro" id="IPR020846">
    <property type="entry name" value="MFS_dom"/>
</dbReference>